<feature type="region of interest" description="Disordered" evidence="1">
    <location>
        <begin position="162"/>
        <end position="192"/>
    </location>
</feature>
<sequence>MTIHQSSNNHIQIDIPSSPPIILPPFPLPNIPLSYIINPTSPTGCASQADQYTDDVLALNKTHLDVAKRLDDNSDDNSKSHAILKQTSIKATLIVPTILSKTGSPYLSPLPLPLLLSPQLTSRYLRNNTRHPVLLYNTVAWLDVQTTDFEGIVKGKVKITSLKLSSPPPKPKSKSSNSPNPQPLPPPTPFPIYPKLLNHMSSPYTLSTITLLQGYPRSGITNILKNMAKDLKCHVLTPTSLPSHKTNPTANNINDDQGNSGGGGGRENYGNGYVLLDGTGKYMEDGIYEVKENSVTPSSKAHFLTALKELRDSGHRILLTSNIDANLNPEIIIDHKFTVTCDRKSAYTYLLSALPLPSPPHPSFIETLTSLSPGYTIGDCCSSIQRRTSDTEEGVMEGLAATESTALKGMDVR</sequence>
<protein>
    <submittedName>
        <fullName evidence="2">Uncharacterized protein</fullName>
    </submittedName>
</protein>
<dbReference type="AlphaFoldDB" id="A0A7S2QV20"/>
<proteinExistence type="predicted"/>
<name>A0A7S2QV20_9STRA</name>
<feature type="compositionally biased region" description="Polar residues" evidence="1">
    <location>
        <begin position="239"/>
        <end position="250"/>
    </location>
</feature>
<feature type="region of interest" description="Disordered" evidence="1">
    <location>
        <begin position="239"/>
        <end position="267"/>
    </location>
</feature>
<dbReference type="EMBL" id="HBHE01000427">
    <property type="protein sequence ID" value="CAD9652720.1"/>
    <property type="molecule type" value="Transcribed_RNA"/>
</dbReference>
<evidence type="ECO:0000256" key="1">
    <source>
        <dbReference type="SAM" id="MobiDB-lite"/>
    </source>
</evidence>
<gene>
    <name evidence="2" type="ORF">TPAC0785_LOCUS264</name>
</gene>
<reference evidence="2" key="1">
    <citation type="submission" date="2021-01" db="EMBL/GenBank/DDBJ databases">
        <authorList>
            <person name="Corre E."/>
            <person name="Pelletier E."/>
            <person name="Niang G."/>
            <person name="Scheremetjew M."/>
            <person name="Finn R."/>
            <person name="Kale V."/>
            <person name="Holt S."/>
            <person name="Cochrane G."/>
            <person name="Meng A."/>
            <person name="Brown T."/>
            <person name="Cohen L."/>
        </authorList>
    </citation>
    <scope>NUCLEOTIDE SEQUENCE</scope>
    <source>
        <strain evidence="2">CCMP 1866</strain>
    </source>
</reference>
<organism evidence="2">
    <name type="scientific">Triparma pacifica</name>
    <dbReference type="NCBI Taxonomy" id="91992"/>
    <lineage>
        <taxon>Eukaryota</taxon>
        <taxon>Sar</taxon>
        <taxon>Stramenopiles</taxon>
        <taxon>Ochrophyta</taxon>
        <taxon>Bolidophyceae</taxon>
        <taxon>Parmales</taxon>
        <taxon>Triparmaceae</taxon>
        <taxon>Triparma</taxon>
    </lineage>
</organism>
<evidence type="ECO:0000313" key="2">
    <source>
        <dbReference type="EMBL" id="CAD9652720.1"/>
    </source>
</evidence>
<feature type="compositionally biased region" description="Pro residues" evidence="1">
    <location>
        <begin position="180"/>
        <end position="192"/>
    </location>
</feature>
<accession>A0A7S2QV20</accession>